<dbReference type="InterPro" id="IPR005859">
    <property type="entry name" value="CysK"/>
</dbReference>
<evidence type="ECO:0000256" key="2">
    <source>
        <dbReference type="ARBA" id="ARBA00004962"/>
    </source>
</evidence>
<evidence type="ECO:0000256" key="10">
    <source>
        <dbReference type="PIRSR" id="PIRSR605856-50"/>
    </source>
</evidence>
<evidence type="ECO:0000259" key="13">
    <source>
        <dbReference type="Pfam" id="PF00291"/>
    </source>
</evidence>
<evidence type="ECO:0000256" key="5">
    <source>
        <dbReference type="ARBA" id="ARBA00022605"/>
    </source>
</evidence>
<dbReference type="PANTHER" id="PTHR10314">
    <property type="entry name" value="CYSTATHIONINE BETA-SYNTHASE"/>
    <property type="match status" value="1"/>
</dbReference>
<dbReference type="InterPro" id="IPR005856">
    <property type="entry name" value="Cys_synth"/>
</dbReference>
<feature type="binding site" evidence="10">
    <location>
        <position position="269"/>
    </location>
    <ligand>
        <name>pyridoxal 5'-phosphate</name>
        <dbReference type="ChEBI" id="CHEBI:597326"/>
    </ligand>
</feature>
<evidence type="ECO:0000256" key="6">
    <source>
        <dbReference type="ARBA" id="ARBA00022679"/>
    </source>
</evidence>
<dbReference type="UniPathway" id="UPA00136">
    <property type="reaction ID" value="UER00200"/>
</dbReference>
<comment type="catalytic activity">
    <reaction evidence="9 12">
        <text>O-acetyl-L-serine + hydrogen sulfide = L-cysteine + acetate</text>
        <dbReference type="Rhea" id="RHEA:14829"/>
        <dbReference type="ChEBI" id="CHEBI:29919"/>
        <dbReference type="ChEBI" id="CHEBI:30089"/>
        <dbReference type="ChEBI" id="CHEBI:35235"/>
        <dbReference type="ChEBI" id="CHEBI:58340"/>
        <dbReference type="EC" id="2.5.1.47"/>
    </reaction>
</comment>
<dbReference type="GO" id="GO:0006535">
    <property type="term" value="P:cysteine biosynthetic process from serine"/>
    <property type="evidence" value="ECO:0007669"/>
    <property type="project" value="UniProtKB-UniRule"/>
</dbReference>
<dbReference type="OrthoDB" id="9808024at2"/>
<dbReference type="NCBIfam" id="TIGR01136">
    <property type="entry name" value="cysKM"/>
    <property type="match status" value="1"/>
</dbReference>
<dbReference type="InterPro" id="IPR001216">
    <property type="entry name" value="P-phosphate_BS"/>
</dbReference>
<dbReference type="EC" id="2.5.1.47" evidence="4 12"/>
<name>A0A1W1ZIX4_9FIRM</name>
<dbReference type="SUPFAM" id="SSF53686">
    <property type="entry name" value="Tryptophan synthase beta subunit-like PLP-dependent enzymes"/>
    <property type="match status" value="1"/>
</dbReference>
<proteinExistence type="inferred from homology"/>
<dbReference type="AlphaFoldDB" id="A0A1W1ZIX4"/>
<evidence type="ECO:0000256" key="7">
    <source>
        <dbReference type="ARBA" id="ARBA00022898"/>
    </source>
</evidence>
<reference evidence="14 15" key="1">
    <citation type="submission" date="2017-04" db="EMBL/GenBank/DDBJ databases">
        <authorList>
            <person name="Afonso C.L."/>
            <person name="Miller P.J."/>
            <person name="Scott M.A."/>
            <person name="Spackman E."/>
            <person name="Goraichik I."/>
            <person name="Dimitrov K.M."/>
            <person name="Suarez D.L."/>
            <person name="Swayne D.E."/>
        </authorList>
    </citation>
    <scope>NUCLEOTIDE SEQUENCE [LARGE SCALE GENOMIC DNA]</scope>
    <source>
        <strain evidence="14 15">DSM 12816</strain>
    </source>
</reference>
<evidence type="ECO:0000256" key="8">
    <source>
        <dbReference type="ARBA" id="ARBA00023192"/>
    </source>
</evidence>
<dbReference type="FunFam" id="3.40.50.1100:FF:000067">
    <property type="entry name" value="Cysteine synthase"/>
    <property type="match status" value="1"/>
</dbReference>
<dbReference type="Pfam" id="PF00291">
    <property type="entry name" value="PALP"/>
    <property type="match status" value="1"/>
</dbReference>
<sequence>MPRIYASLTDLIGGTPLLELRSYAEKHSLKSRLLAKMEYLNPAHSVKDRIAKAMIEDAEKRGLLKEGSVIIEPTSGNTGISLASVAAARGYRVIITTPDTMSMERRSLLTAYGVELVLTEGSKGMKGSMAKAAELTAKMPGAFSPCQFMNPANPAVHRATTGPEIWNDTDGQVDIFVCGAGTGGTITGVGEYLKSRNPKIQIVAVEPAGSPVLSKGVPGPHDIPGLGPGFIPEVLNRDILDEVIAVEDEDAYRAERELARTEGFLAGVSSGAVLWAAAKVAKRPQNSGKMIVLIMADTGGRYISSPLFQENL</sequence>
<feature type="modified residue" description="N6-(pyridoxal phosphate)lysine" evidence="11">
    <location>
        <position position="47"/>
    </location>
</feature>
<dbReference type="Gene3D" id="3.40.50.1100">
    <property type="match status" value="2"/>
</dbReference>
<keyword evidence="8 12" id="KW-0198">Cysteine biosynthesis</keyword>
<dbReference type="EMBL" id="FWXW01000002">
    <property type="protein sequence ID" value="SMC48490.1"/>
    <property type="molecule type" value="Genomic_DNA"/>
</dbReference>
<evidence type="ECO:0000256" key="9">
    <source>
        <dbReference type="ARBA" id="ARBA00047931"/>
    </source>
</evidence>
<comment type="similarity">
    <text evidence="3 12">Belongs to the cysteine synthase/cystathionine beta-synthase family.</text>
</comment>
<evidence type="ECO:0000256" key="4">
    <source>
        <dbReference type="ARBA" id="ARBA00012681"/>
    </source>
</evidence>
<evidence type="ECO:0000256" key="3">
    <source>
        <dbReference type="ARBA" id="ARBA00007103"/>
    </source>
</evidence>
<dbReference type="InterPro" id="IPR001926">
    <property type="entry name" value="TrpB-like_PALP"/>
</dbReference>
<evidence type="ECO:0000313" key="15">
    <source>
        <dbReference type="Proteomes" id="UP000192790"/>
    </source>
</evidence>
<keyword evidence="5 12" id="KW-0028">Amino-acid biosynthesis</keyword>
<evidence type="ECO:0000256" key="12">
    <source>
        <dbReference type="RuleBase" id="RU003985"/>
    </source>
</evidence>
<organism evidence="14 15">
    <name type="scientific">Papillibacter cinnamivorans DSM 12816</name>
    <dbReference type="NCBI Taxonomy" id="1122930"/>
    <lineage>
        <taxon>Bacteria</taxon>
        <taxon>Bacillati</taxon>
        <taxon>Bacillota</taxon>
        <taxon>Clostridia</taxon>
        <taxon>Eubacteriales</taxon>
        <taxon>Oscillospiraceae</taxon>
        <taxon>Papillibacter</taxon>
    </lineage>
</organism>
<evidence type="ECO:0000256" key="1">
    <source>
        <dbReference type="ARBA" id="ARBA00001933"/>
    </source>
</evidence>
<dbReference type="STRING" id="1122930.SAMN02745168_1162"/>
<accession>A0A1W1ZIX4</accession>
<dbReference type="PROSITE" id="PS00901">
    <property type="entry name" value="CYS_SYNTHASE"/>
    <property type="match status" value="1"/>
</dbReference>
<dbReference type="InterPro" id="IPR036052">
    <property type="entry name" value="TrpB-like_PALP_sf"/>
</dbReference>
<comment type="cofactor">
    <cofactor evidence="1 10 12">
        <name>pyridoxal 5'-phosphate</name>
        <dbReference type="ChEBI" id="CHEBI:597326"/>
    </cofactor>
</comment>
<dbReference type="InterPro" id="IPR050214">
    <property type="entry name" value="Cys_Synth/Cystath_Beta-Synth"/>
</dbReference>
<gene>
    <name evidence="14" type="ORF">SAMN02745168_1162</name>
</gene>
<dbReference type="CDD" id="cd01561">
    <property type="entry name" value="CBS_like"/>
    <property type="match status" value="1"/>
</dbReference>
<feature type="binding site" evidence="10">
    <location>
        <position position="77"/>
    </location>
    <ligand>
        <name>pyridoxal 5'-phosphate</name>
        <dbReference type="ChEBI" id="CHEBI:597326"/>
    </ligand>
</feature>
<dbReference type="Proteomes" id="UP000192790">
    <property type="component" value="Unassembled WGS sequence"/>
</dbReference>
<keyword evidence="15" id="KW-1185">Reference proteome</keyword>
<feature type="binding site" evidence="10">
    <location>
        <begin position="181"/>
        <end position="185"/>
    </location>
    <ligand>
        <name>pyridoxal 5'-phosphate</name>
        <dbReference type="ChEBI" id="CHEBI:597326"/>
    </ligand>
</feature>
<dbReference type="NCBIfam" id="TIGR01139">
    <property type="entry name" value="cysK"/>
    <property type="match status" value="1"/>
</dbReference>
<keyword evidence="7 10" id="KW-0663">Pyridoxal phosphate</keyword>
<feature type="domain" description="Tryptophan synthase beta chain-like PALP" evidence="13">
    <location>
        <begin position="9"/>
        <end position="295"/>
    </location>
</feature>
<evidence type="ECO:0000313" key="14">
    <source>
        <dbReference type="EMBL" id="SMC48490.1"/>
    </source>
</evidence>
<dbReference type="GO" id="GO:0005737">
    <property type="term" value="C:cytoplasm"/>
    <property type="evidence" value="ECO:0007669"/>
    <property type="project" value="UniProtKB-ARBA"/>
</dbReference>
<dbReference type="GO" id="GO:0004124">
    <property type="term" value="F:cysteine synthase activity"/>
    <property type="evidence" value="ECO:0007669"/>
    <property type="project" value="UniProtKB-UniRule"/>
</dbReference>
<protein>
    <recommendedName>
        <fullName evidence="4 12">Cysteine synthase</fullName>
        <ecNumber evidence="4 12">2.5.1.47</ecNumber>
    </recommendedName>
</protein>
<keyword evidence="6 12" id="KW-0808">Transferase</keyword>
<comment type="pathway">
    <text evidence="2">Amino-acid biosynthesis; L-cysteine biosynthesis; L-cysteine from L-serine: step 2/2.</text>
</comment>
<evidence type="ECO:0000256" key="11">
    <source>
        <dbReference type="PIRSR" id="PIRSR605856-51"/>
    </source>
</evidence>
<dbReference type="RefSeq" id="WP_084233788.1">
    <property type="nucleotide sequence ID" value="NZ_FWXW01000002.1"/>
</dbReference>